<dbReference type="Proteomes" id="UP000694864">
    <property type="component" value="Chromosome 11"/>
</dbReference>
<keyword evidence="3" id="KW-1185">Reference proteome</keyword>
<dbReference type="SUPFAM" id="SSF81383">
    <property type="entry name" value="F-box domain"/>
    <property type="match status" value="1"/>
</dbReference>
<protein>
    <submittedName>
        <fullName evidence="4">F-box/LRR-repeat protein At4g15060</fullName>
    </submittedName>
</protein>
<dbReference type="PANTHER" id="PTHR31900:SF28">
    <property type="entry name" value="FBD DOMAIN-CONTAINING PROTEIN"/>
    <property type="match status" value="1"/>
</dbReference>
<evidence type="ECO:0000313" key="3">
    <source>
        <dbReference type="Proteomes" id="UP000694864"/>
    </source>
</evidence>
<organism evidence="3 4">
    <name type="scientific">Camelina sativa</name>
    <name type="common">False flax</name>
    <name type="synonym">Myagrum sativum</name>
    <dbReference type="NCBI Taxonomy" id="90675"/>
    <lineage>
        <taxon>Eukaryota</taxon>
        <taxon>Viridiplantae</taxon>
        <taxon>Streptophyta</taxon>
        <taxon>Embryophyta</taxon>
        <taxon>Tracheophyta</taxon>
        <taxon>Spermatophyta</taxon>
        <taxon>Magnoliopsida</taxon>
        <taxon>eudicotyledons</taxon>
        <taxon>Gunneridae</taxon>
        <taxon>Pentapetalae</taxon>
        <taxon>rosids</taxon>
        <taxon>malvids</taxon>
        <taxon>Brassicales</taxon>
        <taxon>Brassicaceae</taxon>
        <taxon>Camelineae</taxon>
        <taxon>Camelina</taxon>
    </lineage>
</organism>
<dbReference type="PROSITE" id="PS50181">
    <property type="entry name" value="FBOX"/>
    <property type="match status" value="1"/>
</dbReference>
<feature type="region of interest" description="Disordered" evidence="1">
    <location>
        <begin position="1"/>
        <end position="20"/>
    </location>
</feature>
<dbReference type="Gene3D" id="3.80.10.10">
    <property type="entry name" value="Ribonuclease Inhibitor"/>
    <property type="match status" value="1"/>
</dbReference>
<dbReference type="InterPro" id="IPR001810">
    <property type="entry name" value="F-box_dom"/>
</dbReference>
<dbReference type="InterPro" id="IPR036047">
    <property type="entry name" value="F-box-like_dom_sf"/>
</dbReference>
<dbReference type="Gene3D" id="1.20.1280.50">
    <property type="match status" value="1"/>
</dbReference>
<name>A0ABM0UFD7_CAMSA</name>
<proteinExistence type="predicted"/>
<gene>
    <name evidence="4" type="primary">LOC104723654</name>
</gene>
<dbReference type="InterPro" id="IPR032675">
    <property type="entry name" value="LRR_dom_sf"/>
</dbReference>
<dbReference type="RefSeq" id="XP_010440348.1">
    <property type="nucleotide sequence ID" value="XM_010442046.2"/>
</dbReference>
<dbReference type="Pfam" id="PF08387">
    <property type="entry name" value="FBD"/>
    <property type="match status" value="1"/>
</dbReference>
<dbReference type="GeneID" id="104723654"/>
<evidence type="ECO:0000259" key="2">
    <source>
        <dbReference type="PROSITE" id="PS50181"/>
    </source>
</evidence>
<evidence type="ECO:0000256" key="1">
    <source>
        <dbReference type="SAM" id="MobiDB-lite"/>
    </source>
</evidence>
<evidence type="ECO:0000313" key="4">
    <source>
        <dbReference type="RefSeq" id="XP_010440348.1"/>
    </source>
</evidence>
<reference evidence="3" key="1">
    <citation type="journal article" date="2014" name="Nat. Commun.">
        <title>The emerging biofuel crop Camelina sativa retains a highly undifferentiated hexaploid genome structure.</title>
        <authorList>
            <person name="Kagale S."/>
            <person name="Koh C."/>
            <person name="Nixon J."/>
            <person name="Bollina V."/>
            <person name="Clarke W.E."/>
            <person name="Tuteja R."/>
            <person name="Spillane C."/>
            <person name="Robinson S.J."/>
            <person name="Links M.G."/>
            <person name="Clarke C."/>
            <person name="Higgins E.E."/>
            <person name="Huebert T."/>
            <person name="Sharpe A.G."/>
            <person name="Parkin I.A."/>
        </authorList>
    </citation>
    <scope>NUCLEOTIDE SEQUENCE [LARGE SCALE GENOMIC DNA]</scope>
    <source>
        <strain evidence="3">cv. DH55</strain>
    </source>
</reference>
<feature type="domain" description="F-box" evidence="2">
    <location>
        <begin position="20"/>
        <end position="56"/>
    </location>
</feature>
<dbReference type="InterPro" id="IPR006566">
    <property type="entry name" value="FBD"/>
</dbReference>
<accession>A0ABM0UFD7</accession>
<dbReference type="Pfam" id="PF24758">
    <property type="entry name" value="LRR_At5g56370"/>
    <property type="match status" value="1"/>
</dbReference>
<dbReference type="Pfam" id="PF00646">
    <property type="entry name" value="F-box"/>
    <property type="match status" value="1"/>
</dbReference>
<reference evidence="4" key="2">
    <citation type="submission" date="2025-08" db="UniProtKB">
        <authorList>
            <consortium name="RefSeq"/>
        </authorList>
    </citation>
    <scope>IDENTIFICATION</scope>
    <source>
        <tissue evidence="4">Leaf</tissue>
    </source>
</reference>
<dbReference type="SUPFAM" id="SSF52047">
    <property type="entry name" value="RNI-like"/>
    <property type="match status" value="1"/>
</dbReference>
<sequence length="457" mass="53234">MTRESTMMRKKEKCQDSEDKDKISGLPDELLLKILLLLPTKTAVRTSILSKRWEFLWMWLPKLEYDCSDYSAAEQERLKRFINLNLPFHKAPVIESLHLKFNGPVQTFEPQAIELWVAFAVSHCIRELSLAFRVIRDFFIFMRQPVRLPSSLYICKSLVILNLNDDVLIDVPRMACLPFLKTLLLRRVTYSDENSLQKLLSSCPVLEDLVLERSEFDHFGTWKVNVPSLQRLTVEILRTNDFRELVVKTPSLKYFKVTEDYTENGSYSFSSNTMPKLEEVEIDSVYLGFDKFVTSITFVKRLSICVGANPLEALYREGIDFNHLKHLKLCQCDYDWSKLLAQLLKDSPNLQELEVYLHDGHEEGYFHPMLPWEDGLNCVPKCLLSSLETFKWTRLFGTEKERHLLKYILRNACCLKTGTILFMDAPERQVPVEMMIQDLLLSPRGSTTCQLVLNCEF</sequence>
<dbReference type="SMART" id="SM00579">
    <property type="entry name" value="FBD"/>
    <property type="match status" value="1"/>
</dbReference>
<dbReference type="PANTHER" id="PTHR31900">
    <property type="entry name" value="F-BOX/RNI SUPERFAMILY PROTEIN-RELATED"/>
    <property type="match status" value="1"/>
</dbReference>
<dbReference type="InterPro" id="IPR050232">
    <property type="entry name" value="FBL13/AtMIF1-like"/>
</dbReference>
<dbReference type="InterPro" id="IPR055411">
    <property type="entry name" value="LRR_FXL15/At3g58940/PEG3-like"/>
</dbReference>